<dbReference type="GO" id="GO:0006203">
    <property type="term" value="P:dGTP catabolic process"/>
    <property type="evidence" value="ECO:0007669"/>
    <property type="project" value="TreeGrafter"/>
</dbReference>
<dbReference type="CDD" id="cd11529">
    <property type="entry name" value="NTP-PPase_MazG_Cterm"/>
    <property type="match status" value="1"/>
</dbReference>
<dbReference type="RefSeq" id="WP_126766149.1">
    <property type="nucleotide sequence ID" value="NZ_PIPJ01000002.1"/>
</dbReference>
<keyword evidence="6" id="KW-0378">Hydrolase</keyword>
<evidence type="ECO:0000256" key="1">
    <source>
        <dbReference type="ARBA" id="ARBA00052141"/>
    </source>
</evidence>
<comment type="similarity">
    <text evidence="2">Belongs to the nucleoside triphosphate pyrophosphohydrolase family.</text>
</comment>
<dbReference type="Pfam" id="PF03819">
    <property type="entry name" value="MazG"/>
    <property type="match status" value="2"/>
</dbReference>
<dbReference type="NCBIfam" id="TIGR00444">
    <property type="entry name" value="mazG"/>
    <property type="match status" value="1"/>
</dbReference>
<dbReference type="CDD" id="cd11528">
    <property type="entry name" value="NTP-PPase_MazG_Nterm"/>
    <property type="match status" value="1"/>
</dbReference>
<evidence type="ECO:0000256" key="2">
    <source>
        <dbReference type="ARBA" id="ARBA00061115"/>
    </source>
</evidence>
<dbReference type="Gene3D" id="1.10.287.1080">
    <property type="entry name" value="MazG-like"/>
    <property type="match status" value="2"/>
</dbReference>
<dbReference type="GO" id="GO:0046076">
    <property type="term" value="P:dTTP catabolic process"/>
    <property type="evidence" value="ECO:0007669"/>
    <property type="project" value="TreeGrafter"/>
</dbReference>
<keyword evidence="7" id="KW-1185">Reference proteome</keyword>
<evidence type="ECO:0000259" key="5">
    <source>
        <dbReference type="Pfam" id="PF03819"/>
    </source>
</evidence>
<dbReference type="Proteomes" id="UP000288395">
    <property type="component" value="Unassembled WGS sequence"/>
</dbReference>
<dbReference type="InterPro" id="IPR048011">
    <property type="entry name" value="NTP-PPase_MazG-like_C"/>
</dbReference>
<proteinExistence type="inferred from homology"/>
<name>A0A432W0Y7_9GAMM</name>
<evidence type="ECO:0000256" key="4">
    <source>
        <dbReference type="ARBA" id="ARBA00074799"/>
    </source>
</evidence>
<dbReference type="FunFam" id="1.10.287.1080:FF:000003">
    <property type="entry name" value="Nucleoside triphosphate pyrophosphohydrolase"/>
    <property type="match status" value="1"/>
</dbReference>
<dbReference type="GO" id="GO:0046052">
    <property type="term" value="P:UTP catabolic process"/>
    <property type="evidence" value="ECO:0007669"/>
    <property type="project" value="TreeGrafter"/>
</dbReference>
<dbReference type="SUPFAM" id="SSF101386">
    <property type="entry name" value="all-alpha NTP pyrophosphatases"/>
    <property type="match status" value="2"/>
</dbReference>
<reference evidence="7" key="1">
    <citation type="journal article" date="2018" name="Front. Microbiol.">
        <title>Genome-Based Analysis Reveals the Taxonomy and Diversity of the Family Idiomarinaceae.</title>
        <authorList>
            <person name="Liu Y."/>
            <person name="Lai Q."/>
            <person name="Shao Z."/>
        </authorList>
    </citation>
    <scope>NUCLEOTIDE SEQUENCE [LARGE SCALE GENOMIC DNA]</scope>
    <source>
        <strain evidence="7">GBPy7</strain>
    </source>
</reference>
<dbReference type="OrthoDB" id="9808939at2"/>
<feature type="domain" description="NTP pyrophosphohydrolase MazG-like" evidence="5">
    <location>
        <begin position="170"/>
        <end position="234"/>
    </location>
</feature>
<dbReference type="InterPro" id="IPR004518">
    <property type="entry name" value="MazG-like_dom"/>
</dbReference>
<accession>A0A432W0Y7</accession>
<dbReference type="AlphaFoldDB" id="A0A432W0Y7"/>
<dbReference type="FunFam" id="1.10.287.1080:FF:000001">
    <property type="entry name" value="Nucleoside triphosphate pyrophosphohydrolase"/>
    <property type="match status" value="1"/>
</dbReference>
<dbReference type="GO" id="GO:0046047">
    <property type="term" value="P:TTP catabolic process"/>
    <property type="evidence" value="ECO:0007669"/>
    <property type="project" value="TreeGrafter"/>
</dbReference>
<protein>
    <recommendedName>
        <fullName evidence="4">Nucleoside triphosphate pyrophosphohydrolase</fullName>
        <ecNumber evidence="3">3.6.1.8</ecNumber>
    </recommendedName>
</protein>
<feature type="domain" description="NTP pyrophosphohydrolase MazG-like" evidence="5">
    <location>
        <begin position="34"/>
        <end position="107"/>
    </location>
</feature>
<dbReference type="InterPro" id="IPR048015">
    <property type="entry name" value="NTP-PPase_MazG-like_N"/>
</dbReference>
<dbReference type="GO" id="GO:0046061">
    <property type="term" value="P:dATP catabolic process"/>
    <property type="evidence" value="ECO:0007669"/>
    <property type="project" value="TreeGrafter"/>
</dbReference>
<evidence type="ECO:0000313" key="6">
    <source>
        <dbReference type="EMBL" id="RUO22684.1"/>
    </source>
</evidence>
<dbReference type="GO" id="GO:0047693">
    <property type="term" value="F:ATP diphosphatase activity"/>
    <property type="evidence" value="ECO:0007669"/>
    <property type="project" value="UniProtKB-EC"/>
</dbReference>
<dbReference type="PANTHER" id="PTHR30522">
    <property type="entry name" value="NUCLEOSIDE TRIPHOSPHATE PYROPHOSPHOHYDROLASE"/>
    <property type="match status" value="1"/>
</dbReference>
<gene>
    <name evidence="6" type="ORF">CWE08_04850</name>
</gene>
<organism evidence="6 7">
    <name type="scientific">Aliidiomarina iranensis</name>
    <dbReference type="NCBI Taxonomy" id="1434071"/>
    <lineage>
        <taxon>Bacteria</taxon>
        <taxon>Pseudomonadati</taxon>
        <taxon>Pseudomonadota</taxon>
        <taxon>Gammaproteobacteria</taxon>
        <taxon>Alteromonadales</taxon>
        <taxon>Idiomarinaceae</taxon>
        <taxon>Aliidiomarina</taxon>
    </lineage>
</organism>
<dbReference type="EMBL" id="PIPJ01000002">
    <property type="protein sequence ID" value="RUO22684.1"/>
    <property type="molecule type" value="Genomic_DNA"/>
</dbReference>
<comment type="catalytic activity">
    <reaction evidence="1">
        <text>ATP + H2O = AMP + diphosphate + H(+)</text>
        <dbReference type="Rhea" id="RHEA:14245"/>
        <dbReference type="ChEBI" id="CHEBI:15377"/>
        <dbReference type="ChEBI" id="CHEBI:15378"/>
        <dbReference type="ChEBI" id="CHEBI:30616"/>
        <dbReference type="ChEBI" id="CHEBI:33019"/>
        <dbReference type="ChEBI" id="CHEBI:456215"/>
        <dbReference type="EC" id="3.6.1.8"/>
    </reaction>
</comment>
<dbReference type="PANTHER" id="PTHR30522:SF0">
    <property type="entry name" value="NUCLEOSIDE TRIPHOSPHATE PYROPHOSPHOHYDROLASE"/>
    <property type="match status" value="1"/>
</dbReference>
<comment type="caution">
    <text evidence="6">The sequence shown here is derived from an EMBL/GenBank/DDBJ whole genome shotgun (WGS) entry which is preliminary data.</text>
</comment>
<dbReference type="GO" id="GO:0046081">
    <property type="term" value="P:dUTP catabolic process"/>
    <property type="evidence" value="ECO:0007669"/>
    <property type="project" value="TreeGrafter"/>
</dbReference>
<dbReference type="InterPro" id="IPR011551">
    <property type="entry name" value="NTP_PyrPHydrolase_MazG"/>
</dbReference>
<dbReference type="GO" id="GO:0006950">
    <property type="term" value="P:response to stress"/>
    <property type="evidence" value="ECO:0007669"/>
    <property type="project" value="UniProtKB-ARBA"/>
</dbReference>
<dbReference type="NCBIfam" id="NF007113">
    <property type="entry name" value="PRK09562.1"/>
    <property type="match status" value="1"/>
</dbReference>
<dbReference type="EC" id="3.6.1.8" evidence="3"/>
<evidence type="ECO:0000256" key="3">
    <source>
        <dbReference type="ARBA" id="ARBA00066372"/>
    </source>
</evidence>
<evidence type="ECO:0000313" key="7">
    <source>
        <dbReference type="Proteomes" id="UP000288395"/>
    </source>
</evidence>
<sequence length="270" mass="30529">MTKDAPELPNMNRLLDIMAALRNPEGGCPWDLKQTMESLIPYTIEEAYEVAAAITEGNIENIRDELGDLIFQVVFYAQLAKEQGEFDFDGIAEAIADKLVRRHPHVFADGEVADAEDVKRQWELIKKQERADKATDRSVFADIPSNLPAILQALKIQKRCAAVGFDWDEPEQVLAKISEETQEVAEELSASERHQEKVEEEIGDLLFATVNLARHCKVNPETALRRANVKFMQRFREVERLAEEQQINLDNAGLARLESLWGTAKSNLKA</sequence>